<feature type="region of interest" description="Disordered" evidence="1">
    <location>
        <begin position="58"/>
        <end position="82"/>
    </location>
</feature>
<evidence type="ECO:0000256" key="1">
    <source>
        <dbReference type="SAM" id="MobiDB-lite"/>
    </source>
</evidence>
<reference evidence="2 3" key="1">
    <citation type="journal article" date="2023" name="Plants (Basel)">
        <title>Bridging the Gap: Combining Genomics and Transcriptomics Approaches to Understand Stylosanthes scabra, an Orphan Legume from the Brazilian Caatinga.</title>
        <authorList>
            <person name="Ferreira-Neto J.R.C."/>
            <person name="da Silva M.D."/>
            <person name="Binneck E."/>
            <person name="de Melo N.F."/>
            <person name="da Silva R.H."/>
            <person name="de Melo A.L.T.M."/>
            <person name="Pandolfi V."/>
            <person name="Bustamante F.O."/>
            <person name="Brasileiro-Vidal A.C."/>
            <person name="Benko-Iseppon A.M."/>
        </authorList>
    </citation>
    <scope>NUCLEOTIDE SEQUENCE [LARGE SCALE GENOMIC DNA]</scope>
    <source>
        <tissue evidence="2">Leaves</tissue>
    </source>
</reference>
<keyword evidence="3" id="KW-1185">Reference proteome</keyword>
<dbReference type="Proteomes" id="UP001341840">
    <property type="component" value="Unassembled WGS sequence"/>
</dbReference>
<organism evidence="2 3">
    <name type="scientific">Stylosanthes scabra</name>
    <dbReference type="NCBI Taxonomy" id="79078"/>
    <lineage>
        <taxon>Eukaryota</taxon>
        <taxon>Viridiplantae</taxon>
        <taxon>Streptophyta</taxon>
        <taxon>Embryophyta</taxon>
        <taxon>Tracheophyta</taxon>
        <taxon>Spermatophyta</taxon>
        <taxon>Magnoliopsida</taxon>
        <taxon>eudicotyledons</taxon>
        <taxon>Gunneridae</taxon>
        <taxon>Pentapetalae</taxon>
        <taxon>rosids</taxon>
        <taxon>fabids</taxon>
        <taxon>Fabales</taxon>
        <taxon>Fabaceae</taxon>
        <taxon>Papilionoideae</taxon>
        <taxon>50 kb inversion clade</taxon>
        <taxon>dalbergioids sensu lato</taxon>
        <taxon>Dalbergieae</taxon>
        <taxon>Pterocarpus clade</taxon>
        <taxon>Stylosanthes</taxon>
    </lineage>
</organism>
<accession>A0ABU6UXM8</accession>
<comment type="caution">
    <text evidence="2">The sequence shown here is derived from an EMBL/GenBank/DDBJ whole genome shotgun (WGS) entry which is preliminary data.</text>
</comment>
<gene>
    <name evidence="2" type="ORF">PIB30_105769</name>
</gene>
<proteinExistence type="predicted"/>
<dbReference type="EMBL" id="JASCZI010124806">
    <property type="protein sequence ID" value="MED6166102.1"/>
    <property type="molecule type" value="Genomic_DNA"/>
</dbReference>
<protein>
    <submittedName>
        <fullName evidence="2">Uncharacterized protein</fullName>
    </submittedName>
</protein>
<name>A0ABU6UXM8_9FABA</name>
<evidence type="ECO:0000313" key="3">
    <source>
        <dbReference type="Proteomes" id="UP001341840"/>
    </source>
</evidence>
<evidence type="ECO:0000313" key="2">
    <source>
        <dbReference type="EMBL" id="MED6166102.1"/>
    </source>
</evidence>
<feature type="region of interest" description="Disordered" evidence="1">
    <location>
        <begin position="1"/>
        <end position="20"/>
    </location>
</feature>
<sequence length="142" mass="15861">MAAHTRNTRRIPLDSNPTPDTATFVAAMNSMATAMRESTAAMRESAAATNRAMEYMGRWNHNNENGGEDNEMDNGTGRNNRPMTLATFLKVNPPSFSGTTTVTKAEDWFQEMERSLRAQQVPENQYLKRRCSLLVARDTSVA</sequence>
<feature type="non-terminal residue" evidence="2">
    <location>
        <position position="142"/>
    </location>
</feature>